<evidence type="ECO:0000313" key="2">
    <source>
        <dbReference type="Proteomes" id="UP000236919"/>
    </source>
</evidence>
<protein>
    <submittedName>
        <fullName evidence="1">Uncharacterized protein</fullName>
    </submittedName>
</protein>
<sequence>MGGEAGPERRCDEGLAIYDAMGLEAAFEVAGIVEVAGAGSGAWAGAGEAARWSCAPGFWG</sequence>
<keyword evidence="2" id="KW-1185">Reference proteome</keyword>
<proteinExistence type="predicted"/>
<dbReference type="Proteomes" id="UP000236919">
    <property type="component" value="Unassembled WGS sequence"/>
</dbReference>
<comment type="caution">
    <text evidence="1">The sequence shown here is derived from an EMBL/GenBank/DDBJ whole genome shotgun (WGS) entry which is preliminary data.</text>
</comment>
<reference evidence="1 2" key="1">
    <citation type="submission" date="2018-01" db="EMBL/GenBank/DDBJ databases">
        <title>Genomic Encyclopedia of Type Strains, Phase III (KMG-III): the genomes of soil and plant-associated and newly described type strains.</title>
        <authorList>
            <person name="Whitman W."/>
        </authorList>
    </citation>
    <scope>NUCLEOTIDE SEQUENCE [LARGE SCALE GENOMIC DNA]</scope>
    <source>
        <strain evidence="1 2">1131</strain>
    </source>
</reference>
<dbReference type="EMBL" id="PQFZ01000032">
    <property type="protein sequence ID" value="POR45558.1"/>
    <property type="molecule type" value="Genomic_DNA"/>
</dbReference>
<organism evidence="1 2">
    <name type="scientific">Bosea psychrotolerans</name>
    <dbReference type="NCBI Taxonomy" id="1871628"/>
    <lineage>
        <taxon>Bacteria</taxon>
        <taxon>Pseudomonadati</taxon>
        <taxon>Pseudomonadota</taxon>
        <taxon>Alphaproteobacteria</taxon>
        <taxon>Hyphomicrobiales</taxon>
        <taxon>Boseaceae</taxon>
        <taxon>Bosea</taxon>
    </lineage>
</organism>
<name>A0A2S4LT13_9HYPH</name>
<accession>A0A2S4LT13</accession>
<gene>
    <name evidence="1" type="ORF">CYD53_13216</name>
</gene>
<evidence type="ECO:0000313" key="1">
    <source>
        <dbReference type="EMBL" id="POR45558.1"/>
    </source>
</evidence>
<dbReference type="AlphaFoldDB" id="A0A2S4LT13"/>